<sequence length="374" mass="39381">MERRLALVQRGWRHERSAEAVESLALIAIVLVLLAVISLVFRDRAAAIGDAATATLARWLAGVPGTVPVGNTSVIAAPQVTALPYAVVSLPQLLRQAADAAPWVERAIGIAGSLLAGIVAWLTVTHQAPQRTSNSWFSQAVDALRWAGEQAAGVFVGLSEGVYDTVAGLVTLGVDLVKMIAGDAGTRQKYGALIEALITDPLGTAGNVLWSIVEPIVTDWQEGRYGEAVGRTVFEILPAILAIFTGGATAAGYATKAGTAGRAVDVLGDAGRVMNRIDNAARVANRIDDAGRVANRIDDAGRIANRIDDASDVAKGNAVSGAATRLSPSQLRQLRRQAGTVARTGVPYDDLGFPIFDSFFDSHGQRRSYCHAQR</sequence>
<keyword evidence="1" id="KW-1133">Transmembrane helix</keyword>
<reference evidence="2 3" key="1">
    <citation type="submission" date="2007-08" db="EMBL/GenBank/DDBJ databases">
        <title>Complete sequence of Roseiflexus castenholzii DSM 13941.</title>
        <authorList>
            <consortium name="US DOE Joint Genome Institute"/>
            <person name="Copeland A."/>
            <person name="Lucas S."/>
            <person name="Lapidus A."/>
            <person name="Barry K."/>
            <person name="Glavina del Rio T."/>
            <person name="Dalin E."/>
            <person name="Tice H."/>
            <person name="Pitluck S."/>
            <person name="Thompson L.S."/>
            <person name="Brettin T."/>
            <person name="Bruce D."/>
            <person name="Detter J.C."/>
            <person name="Han C."/>
            <person name="Tapia R."/>
            <person name="Schmutz J."/>
            <person name="Larimer F."/>
            <person name="Land M."/>
            <person name="Hauser L."/>
            <person name="Kyrpides N."/>
            <person name="Mikhailova N."/>
            <person name="Bryant D.A."/>
            <person name="Hanada S."/>
            <person name="Tsukatani Y."/>
            <person name="Richardson P."/>
        </authorList>
    </citation>
    <scope>NUCLEOTIDE SEQUENCE [LARGE SCALE GENOMIC DNA]</scope>
    <source>
        <strain evidence="3">DSM 13941 / HLO8</strain>
    </source>
</reference>
<evidence type="ECO:0000313" key="2">
    <source>
        <dbReference type="EMBL" id="ABU57929.1"/>
    </source>
</evidence>
<dbReference type="AlphaFoldDB" id="A7NKA9"/>
<keyword evidence="3" id="KW-1185">Reference proteome</keyword>
<proteinExistence type="predicted"/>
<dbReference type="HOGENOM" id="CLU_739409_0_0_0"/>
<feature type="transmembrane region" description="Helical" evidence="1">
    <location>
        <begin position="21"/>
        <end position="41"/>
    </location>
</feature>
<dbReference type="OrthoDB" id="7182479at2"/>
<organism evidence="2 3">
    <name type="scientific">Roseiflexus castenholzii (strain DSM 13941 / HLO8)</name>
    <dbReference type="NCBI Taxonomy" id="383372"/>
    <lineage>
        <taxon>Bacteria</taxon>
        <taxon>Bacillati</taxon>
        <taxon>Chloroflexota</taxon>
        <taxon>Chloroflexia</taxon>
        <taxon>Chloroflexales</taxon>
        <taxon>Roseiflexineae</taxon>
        <taxon>Roseiflexaceae</taxon>
        <taxon>Roseiflexus</taxon>
    </lineage>
</organism>
<accession>A7NKA9</accession>
<keyword evidence="1" id="KW-0812">Transmembrane</keyword>
<gene>
    <name evidence="2" type="ordered locus">Rcas_1838</name>
</gene>
<name>A7NKA9_ROSCS</name>
<evidence type="ECO:0000313" key="3">
    <source>
        <dbReference type="Proteomes" id="UP000000263"/>
    </source>
</evidence>
<dbReference type="KEGG" id="rca:Rcas_1838"/>
<dbReference type="Proteomes" id="UP000000263">
    <property type="component" value="Chromosome"/>
</dbReference>
<evidence type="ECO:0000256" key="1">
    <source>
        <dbReference type="SAM" id="Phobius"/>
    </source>
</evidence>
<keyword evidence="1" id="KW-0472">Membrane</keyword>
<dbReference type="EMBL" id="CP000804">
    <property type="protein sequence ID" value="ABU57929.1"/>
    <property type="molecule type" value="Genomic_DNA"/>
</dbReference>
<dbReference type="RefSeq" id="WP_012120354.1">
    <property type="nucleotide sequence ID" value="NC_009767.1"/>
</dbReference>
<protein>
    <submittedName>
        <fullName evidence="2">Uncharacterized protein</fullName>
    </submittedName>
</protein>